<keyword evidence="2" id="KW-1185">Reference proteome</keyword>
<dbReference type="InterPro" id="IPR027417">
    <property type="entry name" value="P-loop_NTPase"/>
</dbReference>
<proteinExistence type="predicted"/>
<reference evidence="1 2" key="1">
    <citation type="submission" date="2021-05" db="EMBL/GenBank/DDBJ databases">
        <title>Novel Bacillus species.</title>
        <authorList>
            <person name="Liu G."/>
        </authorList>
    </citation>
    <scope>NUCLEOTIDE SEQUENCE [LARGE SCALE GENOMIC DNA]</scope>
    <source>
        <strain evidence="2">FJAT-49780</strain>
    </source>
</reference>
<evidence type="ECO:0000313" key="1">
    <source>
        <dbReference type="EMBL" id="MBS4193721.1"/>
    </source>
</evidence>
<organism evidence="1 2">
    <name type="scientific">Lederbergia citri</name>
    <dbReference type="NCBI Taxonomy" id="2833580"/>
    <lineage>
        <taxon>Bacteria</taxon>
        <taxon>Bacillati</taxon>
        <taxon>Bacillota</taxon>
        <taxon>Bacilli</taxon>
        <taxon>Bacillales</taxon>
        <taxon>Bacillaceae</taxon>
        <taxon>Lederbergia</taxon>
    </lineage>
</organism>
<accession>A0A942T9G0</accession>
<dbReference type="Proteomes" id="UP000681414">
    <property type="component" value="Unassembled WGS sequence"/>
</dbReference>
<dbReference type="EMBL" id="JAGYPG010000001">
    <property type="protein sequence ID" value="MBS4193721.1"/>
    <property type="molecule type" value="Genomic_DNA"/>
</dbReference>
<evidence type="ECO:0008006" key="3">
    <source>
        <dbReference type="Google" id="ProtNLM"/>
    </source>
</evidence>
<protein>
    <recommendedName>
        <fullName evidence="3">Helicase ATP-binding domain-containing protein</fullName>
    </recommendedName>
</protein>
<name>A0A942T9G0_9BACI</name>
<evidence type="ECO:0000313" key="2">
    <source>
        <dbReference type="Proteomes" id="UP000681414"/>
    </source>
</evidence>
<dbReference type="RefSeq" id="WP_066294734.1">
    <property type="nucleotide sequence ID" value="NZ_JAGYPG010000001.1"/>
</dbReference>
<comment type="caution">
    <text evidence="1">The sequence shown here is derived from an EMBL/GenBank/DDBJ whole genome shotgun (WGS) entry which is preliminary data.</text>
</comment>
<dbReference type="SUPFAM" id="SSF52540">
    <property type="entry name" value="P-loop containing nucleoside triphosphate hydrolases"/>
    <property type="match status" value="1"/>
</dbReference>
<sequence>MVKEDTIFKNRIKVCLDWEGFIQKPKKEDIIDISSRIAKQRVEVTIEELMKSITLPNAQSFTPAYFQTEKRLNDNWAGQQLFAIDIDRGLRIDEAIKHSEDINVKPIFIYSSFSHLENQHKFRMVFLLNEEIQDTRVRKIIQKSLTTLFPAADPNANDEARFFFGGKKIEFTSNSMLTVPQLLDAVVIKLKTGTNSSREIKKFCEVTNLSLYKGYPYYKVINDSVAPEGNSSIYVSLNKNRTNPINYYRTRAEISHSDYYLVFEKDSKFNSEYSNGLLQEENVKLIRNFPFGTLEDRCKLYREAVSGEYWLYHHEMFGLMTNLLNIEGGKSKVVEIINSRSEYLQKKEDWSLMLNQIKKMNYLPSRCESFCPFANECTHTKNMIEQGKLPRGSVQVLNQLHFQEVDEVYKNLEDLCGELLRNNEKGVYVIKAPTGIGKTELIINSAKNYTFSVAFPTHKLKDEVSLRLKEQNVQHFKVPELPTLEAHFRDKVEHLYNIGAYKAVNKYLRKLSLENDEVRMFLEELEKIKKTKGGILLTTHQRAIYTNDDSNSTIIFDEDPIPSLFPISQMRQSDLVYAFTKLQENQDNKDVIMALQKMIIDAPSDVVHERSSFLLPSVKEMEHTVIEDSNIHSDILGFLNCDYFIKKRVNDKEWVYFINRNQLPENRKIIILSATANEQISKLAFGNNVQFYDLGEVKPKGSILQVTSKSFSRYTIKENEKDLIKLAENLIQRYNPCSEIISYKDFFQIEREENLYFGNTEGIDSMKGKNITVIGTPHINPIAYLLIGVCLGFRMGLEESRMEYRQVERNGLRFYFTTYNGESLLREIQFYLIESQLIQAIGRARVNRYPVKVLILSNLPVLGADYKSFSQNEIQEIMK</sequence>
<dbReference type="AlphaFoldDB" id="A0A942T9G0"/>
<gene>
    <name evidence="1" type="ORF">KHA97_01380</name>
</gene>